<evidence type="ECO:0000313" key="3">
    <source>
        <dbReference type="EnsemblPlants" id="PAC:32918581.CDS.1"/>
    </source>
</evidence>
<feature type="transmembrane region" description="Helical" evidence="1">
    <location>
        <begin position="33"/>
        <end position="56"/>
    </location>
</feature>
<dbReference type="AlphaFoldDB" id="A0A2K1ICD1"/>
<dbReference type="Proteomes" id="UP000006727">
    <property type="component" value="Chromosome 26"/>
</dbReference>
<evidence type="ECO:0000256" key="1">
    <source>
        <dbReference type="SAM" id="Phobius"/>
    </source>
</evidence>
<keyword evidence="1" id="KW-0472">Membrane</keyword>
<protein>
    <submittedName>
        <fullName evidence="2 3">Uncharacterized protein</fullName>
    </submittedName>
</protein>
<organism evidence="2">
    <name type="scientific">Physcomitrium patens</name>
    <name type="common">Spreading-leaved earth moss</name>
    <name type="synonym">Physcomitrella patens</name>
    <dbReference type="NCBI Taxonomy" id="3218"/>
    <lineage>
        <taxon>Eukaryota</taxon>
        <taxon>Viridiplantae</taxon>
        <taxon>Streptophyta</taxon>
        <taxon>Embryophyta</taxon>
        <taxon>Bryophyta</taxon>
        <taxon>Bryophytina</taxon>
        <taxon>Bryopsida</taxon>
        <taxon>Funariidae</taxon>
        <taxon>Funariales</taxon>
        <taxon>Funariaceae</taxon>
        <taxon>Physcomitrium</taxon>
    </lineage>
</organism>
<keyword evidence="4" id="KW-1185">Reference proteome</keyword>
<reference evidence="3" key="3">
    <citation type="submission" date="2020-12" db="UniProtKB">
        <authorList>
            <consortium name="EnsemblPlants"/>
        </authorList>
    </citation>
    <scope>IDENTIFICATION</scope>
</reference>
<dbReference type="EnsemblPlants" id="Pp3c26_8400V3.1">
    <property type="protein sequence ID" value="PAC:32918581.CDS.1"/>
    <property type="gene ID" value="Pp3c26_8400"/>
</dbReference>
<keyword evidence="1" id="KW-0812">Transmembrane</keyword>
<evidence type="ECO:0000313" key="4">
    <source>
        <dbReference type="Proteomes" id="UP000006727"/>
    </source>
</evidence>
<gene>
    <name evidence="2" type="ORF">PHYPA_030397</name>
</gene>
<dbReference type="Gramene" id="Pp3c26_8400V3.1">
    <property type="protein sequence ID" value="PAC:32918581.CDS.1"/>
    <property type="gene ID" value="Pp3c26_8400"/>
</dbReference>
<reference evidence="2 4" key="2">
    <citation type="journal article" date="2018" name="Plant J.">
        <title>The Physcomitrella patens chromosome-scale assembly reveals moss genome structure and evolution.</title>
        <authorList>
            <person name="Lang D."/>
            <person name="Ullrich K.K."/>
            <person name="Murat F."/>
            <person name="Fuchs J."/>
            <person name="Jenkins J."/>
            <person name="Haas F.B."/>
            <person name="Piednoel M."/>
            <person name="Gundlach H."/>
            <person name="Van Bel M."/>
            <person name="Meyberg R."/>
            <person name="Vives C."/>
            <person name="Morata J."/>
            <person name="Symeonidi A."/>
            <person name="Hiss M."/>
            <person name="Muchero W."/>
            <person name="Kamisugi Y."/>
            <person name="Saleh O."/>
            <person name="Blanc G."/>
            <person name="Decker E.L."/>
            <person name="van Gessel N."/>
            <person name="Grimwood J."/>
            <person name="Hayes R.D."/>
            <person name="Graham S.W."/>
            <person name="Gunter L.E."/>
            <person name="McDaniel S.F."/>
            <person name="Hoernstein S.N.W."/>
            <person name="Larsson A."/>
            <person name="Li F.W."/>
            <person name="Perroud P.F."/>
            <person name="Phillips J."/>
            <person name="Ranjan P."/>
            <person name="Rokshar D.S."/>
            <person name="Rothfels C.J."/>
            <person name="Schneider L."/>
            <person name="Shu S."/>
            <person name="Stevenson D.W."/>
            <person name="Thummler F."/>
            <person name="Tillich M."/>
            <person name="Villarreal Aguilar J.C."/>
            <person name="Widiez T."/>
            <person name="Wong G.K."/>
            <person name="Wymore A."/>
            <person name="Zhang Y."/>
            <person name="Zimmer A.D."/>
            <person name="Quatrano R.S."/>
            <person name="Mayer K.F.X."/>
            <person name="Goodstein D."/>
            <person name="Casacuberta J.M."/>
            <person name="Vandepoele K."/>
            <person name="Reski R."/>
            <person name="Cuming A.C."/>
            <person name="Tuskan G.A."/>
            <person name="Maumus F."/>
            <person name="Salse J."/>
            <person name="Schmutz J."/>
            <person name="Rensing S.A."/>
        </authorList>
    </citation>
    <scope>NUCLEOTIDE SEQUENCE [LARGE SCALE GENOMIC DNA]</scope>
    <source>
        <strain evidence="3 4">cv. Gransden 2004</strain>
    </source>
</reference>
<evidence type="ECO:0000313" key="2">
    <source>
        <dbReference type="EMBL" id="PNR26916.1"/>
    </source>
</evidence>
<accession>A0A2K1ICD1</accession>
<reference evidence="2 4" key="1">
    <citation type="journal article" date="2008" name="Science">
        <title>The Physcomitrella genome reveals evolutionary insights into the conquest of land by plants.</title>
        <authorList>
            <person name="Rensing S."/>
            <person name="Lang D."/>
            <person name="Zimmer A."/>
            <person name="Terry A."/>
            <person name="Salamov A."/>
            <person name="Shapiro H."/>
            <person name="Nishiyama T."/>
            <person name="Perroud P.-F."/>
            <person name="Lindquist E."/>
            <person name="Kamisugi Y."/>
            <person name="Tanahashi T."/>
            <person name="Sakakibara K."/>
            <person name="Fujita T."/>
            <person name="Oishi K."/>
            <person name="Shin-I T."/>
            <person name="Kuroki Y."/>
            <person name="Toyoda A."/>
            <person name="Suzuki Y."/>
            <person name="Hashimoto A."/>
            <person name="Yamaguchi K."/>
            <person name="Sugano A."/>
            <person name="Kohara Y."/>
            <person name="Fujiyama A."/>
            <person name="Anterola A."/>
            <person name="Aoki S."/>
            <person name="Ashton N."/>
            <person name="Barbazuk W.B."/>
            <person name="Barker E."/>
            <person name="Bennetzen J."/>
            <person name="Bezanilla M."/>
            <person name="Blankenship R."/>
            <person name="Cho S.H."/>
            <person name="Dutcher S."/>
            <person name="Estelle M."/>
            <person name="Fawcett J.A."/>
            <person name="Gundlach H."/>
            <person name="Hanada K."/>
            <person name="Heyl A."/>
            <person name="Hicks K.A."/>
            <person name="Hugh J."/>
            <person name="Lohr M."/>
            <person name="Mayer K."/>
            <person name="Melkozernov A."/>
            <person name="Murata T."/>
            <person name="Nelson D."/>
            <person name="Pils B."/>
            <person name="Prigge M."/>
            <person name="Reiss B."/>
            <person name="Renner T."/>
            <person name="Rombauts S."/>
            <person name="Rushton P."/>
            <person name="Sanderfoot A."/>
            <person name="Schween G."/>
            <person name="Shiu S.-H."/>
            <person name="Stueber K."/>
            <person name="Theodoulou F.L."/>
            <person name="Tu H."/>
            <person name="Van de Peer Y."/>
            <person name="Verrier P.J."/>
            <person name="Waters E."/>
            <person name="Wood A."/>
            <person name="Yang L."/>
            <person name="Cove D."/>
            <person name="Cuming A."/>
            <person name="Hasebe M."/>
            <person name="Lucas S."/>
            <person name="Mishler D.B."/>
            <person name="Reski R."/>
            <person name="Grigoriev I."/>
            <person name="Quatrano R.S."/>
            <person name="Boore J.L."/>
        </authorList>
    </citation>
    <scope>NUCLEOTIDE SEQUENCE [LARGE SCALE GENOMIC DNA]</scope>
    <source>
        <strain evidence="3 4">cv. Gransden 2004</strain>
    </source>
</reference>
<keyword evidence="1" id="KW-1133">Transmembrane helix</keyword>
<sequence>MEIHLFVVILMPLLLMIERPVMITIKLEEYWCWIALLISLLFWFCKGEGVFVLNVIRYRQRRNLVFVIRTVQCLHFLRVRLHRMCSRAPVCLFRMLISGSKRQLNLTLI</sequence>
<dbReference type="InParanoid" id="A0A2K1ICD1"/>
<proteinExistence type="predicted"/>
<dbReference type="EMBL" id="ABEU02000026">
    <property type="protein sequence ID" value="PNR26916.1"/>
    <property type="molecule type" value="Genomic_DNA"/>
</dbReference>
<name>A0A2K1ICD1_PHYPA</name>